<dbReference type="InterPro" id="IPR025877">
    <property type="entry name" value="MobA-like_NTP_Trfase"/>
</dbReference>
<comment type="caution">
    <text evidence="2">The sequence shown here is derived from an EMBL/GenBank/DDBJ whole genome shotgun (WGS) entry which is preliminary data.</text>
</comment>
<dbReference type="InterPro" id="IPR029044">
    <property type="entry name" value="Nucleotide-diphossugar_trans"/>
</dbReference>
<organism evidence="2 3">
    <name type="scientific">Flavobacterium limi</name>
    <dbReference type="NCBI Taxonomy" id="2045105"/>
    <lineage>
        <taxon>Bacteria</taxon>
        <taxon>Pseudomonadati</taxon>
        <taxon>Bacteroidota</taxon>
        <taxon>Flavobacteriia</taxon>
        <taxon>Flavobacteriales</taxon>
        <taxon>Flavobacteriaceae</taxon>
        <taxon>Flavobacterium</taxon>
    </lineage>
</organism>
<dbReference type="SUPFAM" id="SSF53448">
    <property type="entry name" value="Nucleotide-diphospho-sugar transferases"/>
    <property type="match status" value="1"/>
</dbReference>
<dbReference type="CDD" id="cd04182">
    <property type="entry name" value="GT_2_like_f"/>
    <property type="match status" value="1"/>
</dbReference>
<feature type="domain" description="MobA-like NTP transferase" evidence="1">
    <location>
        <begin position="7"/>
        <end position="168"/>
    </location>
</feature>
<dbReference type="EMBL" id="BMKP01000002">
    <property type="protein sequence ID" value="GGF06125.1"/>
    <property type="molecule type" value="Genomic_DNA"/>
</dbReference>
<sequence length="197" mass="22371">MNKIALVVLAAGYSKRMGQPKQLLPWRNSTLLGSVIKNTFSVEADEIFVVLGAHNNEIKEKTDLSQTIILINENWQQGLGSSIAFAIAEIDKNYPDINAVLFVLADQPFISQHHLNAIIELHNKEKEAIIITRKEDYRGVPVLFPRKFFSELILLSNDEGAKQIINRNKSEVREVITQDNVVDIDTFESYTELHRVN</sequence>
<proteinExistence type="predicted"/>
<evidence type="ECO:0000259" key="1">
    <source>
        <dbReference type="Pfam" id="PF12804"/>
    </source>
</evidence>
<name>A0ABQ1TXA3_9FLAO</name>
<keyword evidence="3" id="KW-1185">Reference proteome</keyword>
<dbReference type="Proteomes" id="UP000655016">
    <property type="component" value="Unassembled WGS sequence"/>
</dbReference>
<dbReference type="Gene3D" id="3.90.550.10">
    <property type="entry name" value="Spore Coat Polysaccharide Biosynthesis Protein SpsA, Chain A"/>
    <property type="match status" value="1"/>
</dbReference>
<dbReference type="PANTHER" id="PTHR43777:SF1">
    <property type="entry name" value="MOLYBDENUM COFACTOR CYTIDYLYLTRANSFERASE"/>
    <property type="match status" value="1"/>
</dbReference>
<dbReference type="Pfam" id="PF12804">
    <property type="entry name" value="NTP_transf_3"/>
    <property type="match status" value="1"/>
</dbReference>
<reference evidence="3" key="1">
    <citation type="journal article" date="2019" name="Int. J. Syst. Evol. Microbiol.">
        <title>The Global Catalogue of Microorganisms (GCM) 10K type strain sequencing project: providing services to taxonomists for standard genome sequencing and annotation.</title>
        <authorList>
            <consortium name="The Broad Institute Genomics Platform"/>
            <consortium name="The Broad Institute Genome Sequencing Center for Infectious Disease"/>
            <person name="Wu L."/>
            <person name="Ma J."/>
        </authorList>
    </citation>
    <scope>NUCLEOTIDE SEQUENCE [LARGE SCALE GENOMIC DNA]</scope>
    <source>
        <strain evidence="3">CGMCC 1.16060</strain>
    </source>
</reference>
<dbReference type="RefSeq" id="WP_163393303.1">
    <property type="nucleotide sequence ID" value="NZ_BMKP01000002.1"/>
</dbReference>
<dbReference type="PANTHER" id="PTHR43777">
    <property type="entry name" value="MOLYBDENUM COFACTOR CYTIDYLYLTRANSFERASE"/>
    <property type="match status" value="1"/>
</dbReference>
<gene>
    <name evidence="2" type="ORF">GCM10011518_14250</name>
</gene>
<evidence type="ECO:0000313" key="3">
    <source>
        <dbReference type="Proteomes" id="UP000655016"/>
    </source>
</evidence>
<protein>
    <recommendedName>
        <fullName evidence="1">MobA-like NTP transferase domain-containing protein</fullName>
    </recommendedName>
</protein>
<evidence type="ECO:0000313" key="2">
    <source>
        <dbReference type="EMBL" id="GGF06125.1"/>
    </source>
</evidence>
<accession>A0ABQ1TXA3</accession>